<proteinExistence type="predicted"/>
<dbReference type="EMBL" id="BAABJO010000045">
    <property type="protein sequence ID" value="GAA5139729.1"/>
    <property type="molecule type" value="Genomic_DNA"/>
</dbReference>
<reference evidence="2" key="1">
    <citation type="journal article" date="2019" name="Int. J. Syst. Evol. Microbiol.">
        <title>The Global Catalogue of Microorganisms (GCM) 10K type strain sequencing project: providing services to taxonomists for standard genome sequencing and annotation.</title>
        <authorList>
            <consortium name="The Broad Institute Genomics Platform"/>
            <consortium name="The Broad Institute Genome Sequencing Center for Infectious Disease"/>
            <person name="Wu L."/>
            <person name="Ma J."/>
        </authorList>
    </citation>
    <scope>NUCLEOTIDE SEQUENCE [LARGE SCALE GENOMIC DNA]</scope>
    <source>
        <strain evidence="2">JCM 18302</strain>
    </source>
</reference>
<protein>
    <submittedName>
        <fullName evidence="1">Uncharacterized protein</fullName>
    </submittedName>
</protein>
<organism evidence="1 2">
    <name type="scientific">Pseudonocardia adelaidensis</name>
    <dbReference type="NCBI Taxonomy" id="648754"/>
    <lineage>
        <taxon>Bacteria</taxon>
        <taxon>Bacillati</taxon>
        <taxon>Actinomycetota</taxon>
        <taxon>Actinomycetes</taxon>
        <taxon>Pseudonocardiales</taxon>
        <taxon>Pseudonocardiaceae</taxon>
        <taxon>Pseudonocardia</taxon>
    </lineage>
</organism>
<evidence type="ECO:0000313" key="2">
    <source>
        <dbReference type="Proteomes" id="UP001500804"/>
    </source>
</evidence>
<accession>A0ABP9P323</accession>
<gene>
    <name evidence="1" type="ORF">GCM10023320_76210</name>
</gene>
<sequence>MGRVGEPLIGVEDMETQRWAEGYAATANAGLRAVAAKVPGTVALAVRWAWRASPPLTLLAGAVQLAAGAVTAFGPARRRGSVTSTLITGRDPAAEVRAFTTQRVLPAEHRRVGDLITCRR</sequence>
<dbReference type="Proteomes" id="UP001500804">
    <property type="component" value="Unassembled WGS sequence"/>
</dbReference>
<name>A0ABP9P323_9PSEU</name>
<comment type="caution">
    <text evidence="1">The sequence shown here is derived from an EMBL/GenBank/DDBJ whole genome shotgun (WGS) entry which is preliminary data.</text>
</comment>
<evidence type="ECO:0000313" key="1">
    <source>
        <dbReference type="EMBL" id="GAA5139729.1"/>
    </source>
</evidence>
<keyword evidence="2" id="KW-1185">Reference proteome</keyword>